<dbReference type="PANTHER" id="PTHR43586">
    <property type="entry name" value="CYSTEINE DESULFURASE"/>
    <property type="match status" value="1"/>
</dbReference>
<comment type="cofactor">
    <cofactor evidence="1 7">
        <name>pyridoxal 5'-phosphate</name>
        <dbReference type="ChEBI" id="CHEBI:597326"/>
    </cofactor>
</comment>
<evidence type="ECO:0000313" key="10">
    <source>
        <dbReference type="EMBL" id="TKB53748.1"/>
    </source>
</evidence>
<dbReference type="GO" id="GO:0031071">
    <property type="term" value="F:cysteine desulfurase activity"/>
    <property type="evidence" value="ECO:0007669"/>
    <property type="project" value="UniProtKB-UniRule"/>
</dbReference>
<comment type="function">
    <text evidence="8">Catalyzes the removal of elemental sulfur and selenium atoms from L-cysteine, L-cystine, L-selenocysteine, and L-selenocystine to produce L-alanine.</text>
</comment>
<keyword evidence="4 8" id="KW-0808">Transferase</keyword>
<reference evidence="10 11" key="1">
    <citation type="submission" date="2019-04" db="EMBL/GenBank/DDBJ databases">
        <authorList>
            <person name="Hwang J.C."/>
        </authorList>
    </citation>
    <scope>NUCLEOTIDE SEQUENCE [LARGE SCALE GENOMIC DNA]</scope>
    <source>
        <strain evidence="10 11">IMCC35002</strain>
    </source>
</reference>
<accession>A0A4V5NVZ4</accession>
<organism evidence="10 11">
    <name type="scientific">Ferrimonas aestuarii</name>
    <dbReference type="NCBI Taxonomy" id="2569539"/>
    <lineage>
        <taxon>Bacteria</taxon>
        <taxon>Pseudomonadati</taxon>
        <taxon>Pseudomonadota</taxon>
        <taxon>Gammaproteobacteria</taxon>
        <taxon>Alteromonadales</taxon>
        <taxon>Ferrimonadaceae</taxon>
        <taxon>Ferrimonas</taxon>
    </lineage>
</organism>
<feature type="domain" description="Aminotransferase class V" evidence="9">
    <location>
        <begin position="23"/>
        <end position="392"/>
    </location>
</feature>
<dbReference type="EC" id="2.8.1.7" evidence="3 8"/>
<dbReference type="GO" id="GO:0006534">
    <property type="term" value="P:cysteine metabolic process"/>
    <property type="evidence" value="ECO:0007669"/>
    <property type="project" value="UniProtKB-UniRule"/>
</dbReference>
<name>A0A4V5NVZ4_9GAMM</name>
<comment type="caution">
    <text evidence="10">The sequence shown here is derived from an EMBL/GenBank/DDBJ whole genome shotgun (WGS) entry which is preliminary data.</text>
</comment>
<evidence type="ECO:0000256" key="5">
    <source>
        <dbReference type="ARBA" id="ARBA00022898"/>
    </source>
</evidence>
<dbReference type="Proteomes" id="UP000305675">
    <property type="component" value="Unassembled WGS sequence"/>
</dbReference>
<comment type="similarity">
    <text evidence="2 8">Belongs to the class-V pyridoxal-phosphate-dependent aminotransferase family. Csd subfamily.</text>
</comment>
<dbReference type="OrthoDB" id="9808002at2"/>
<dbReference type="CDD" id="cd06453">
    <property type="entry name" value="SufS_like"/>
    <property type="match status" value="1"/>
</dbReference>
<dbReference type="InterPro" id="IPR020578">
    <property type="entry name" value="Aminotrans_V_PyrdxlP_BS"/>
</dbReference>
<evidence type="ECO:0000256" key="3">
    <source>
        <dbReference type="ARBA" id="ARBA00012239"/>
    </source>
</evidence>
<dbReference type="NCBIfam" id="TIGR01979">
    <property type="entry name" value="sufS"/>
    <property type="match status" value="1"/>
</dbReference>
<dbReference type="Pfam" id="PF00266">
    <property type="entry name" value="Aminotran_5"/>
    <property type="match status" value="1"/>
</dbReference>
<dbReference type="Gene3D" id="3.90.1150.10">
    <property type="entry name" value="Aspartate Aminotransferase, domain 1"/>
    <property type="match status" value="1"/>
</dbReference>
<evidence type="ECO:0000256" key="8">
    <source>
        <dbReference type="RuleBase" id="RU004506"/>
    </source>
</evidence>
<sequence length="405" mass="43935">MPSEAALHQVRDQFPGLHENELIYLDNAATTQKPDVVLKAMDDFYKTSNANVHRGAHRLSDLATRAFEGARDKVQAFINAPAREEVLFTRGTTESMNLLAQSLGQHLLQPGDEILIDTWAHHACIVPWQQIAAKTGAKLVPIPLLNDGELDQSAYQSLLSEKTKVVSLTHISNALGKRAPIERMIPKAKAQGAYVVIDGAQAVAHEAVDVQALGCDFYAFSGHKCYGPTGIGVLWGKRALLEQMPPYQYGGEMIDTVSFEGTQFNTLPYKFEAGTPAIAEAIGLGRALEFIQELGIDRIAAHEAALMAKAKNELAKIGKLTLLAAKGSNHGALSFNVTGEHHQDIGILLDQEGIAVRCGHHCCQPLMQSLGLKGSCRVSFALYNTEEEVDAFVSALADIVEFLDD</sequence>
<dbReference type="PROSITE" id="PS00595">
    <property type="entry name" value="AA_TRANSFER_CLASS_5"/>
    <property type="match status" value="1"/>
</dbReference>
<evidence type="ECO:0000256" key="6">
    <source>
        <dbReference type="ARBA" id="ARBA00050776"/>
    </source>
</evidence>
<dbReference type="InterPro" id="IPR015424">
    <property type="entry name" value="PyrdxlP-dep_Trfase"/>
</dbReference>
<dbReference type="InterPro" id="IPR015421">
    <property type="entry name" value="PyrdxlP-dep_Trfase_major"/>
</dbReference>
<dbReference type="InterPro" id="IPR010970">
    <property type="entry name" value="Cys_dSase_SufS"/>
</dbReference>
<dbReference type="InterPro" id="IPR015422">
    <property type="entry name" value="PyrdxlP-dep_Trfase_small"/>
</dbReference>
<dbReference type="SUPFAM" id="SSF53383">
    <property type="entry name" value="PLP-dependent transferases"/>
    <property type="match status" value="1"/>
</dbReference>
<proteinExistence type="inferred from homology"/>
<dbReference type="PANTHER" id="PTHR43586:SF8">
    <property type="entry name" value="CYSTEINE DESULFURASE 1, CHLOROPLASTIC"/>
    <property type="match status" value="1"/>
</dbReference>
<evidence type="ECO:0000256" key="1">
    <source>
        <dbReference type="ARBA" id="ARBA00001933"/>
    </source>
</evidence>
<evidence type="ECO:0000256" key="7">
    <source>
        <dbReference type="RuleBase" id="RU004504"/>
    </source>
</evidence>
<evidence type="ECO:0000256" key="4">
    <source>
        <dbReference type="ARBA" id="ARBA00022679"/>
    </source>
</evidence>
<dbReference type="InterPro" id="IPR000192">
    <property type="entry name" value="Aminotrans_V_dom"/>
</dbReference>
<keyword evidence="5 8" id="KW-0663">Pyridoxal phosphate</keyword>
<evidence type="ECO:0000313" key="11">
    <source>
        <dbReference type="Proteomes" id="UP000305675"/>
    </source>
</evidence>
<dbReference type="AlphaFoldDB" id="A0A4V5NVZ4"/>
<gene>
    <name evidence="10" type="ORF">FCL42_13920</name>
</gene>
<dbReference type="Gene3D" id="3.40.640.10">
    <property type="entry name" value="Type I PLP-dependent aspartate aminotransferase-like (Major domain)"/>
    <property type="match status" value="1"/>
</dbReference>
<comment type="catalytic activity">
    <reaction evidence="6 8">
        <text>(sulfur carrier)-H + L-cysteine = (sulfur carrier)-SH + L-alanine</text>
        <dbReference type="Rhea" id="RHEA:43892"/>
        <dbReference type="Rhea" id="RHEA-COMP:14737"/>
        <dbReference type="Rhea" id="RHEA-COMP:14739"/>
        <dbReference type="ChEBI" id="CHEBI:29917"/>
        <dbReference type="ChEBI" id="CHEBI:35235"/>
        <dbReference type="ChEBI" id="CHEBI:57972"/>
        <dbReference type="ChEBI" id="CHEBI:64428"/>
        <dbReference type="EC" id="2.8.1.7"/>
    </reaction>
</comment>
<evidence type="ECO:0000256" key="2">
    <source>
        <dbReference type="ARBA" id="ARBA00010447"/>
    </source>
</evidence>
<keyword evidence="11" id="KW-1185">Reference proteome</keyword>
<protein>
    <recommendedName>
        <fullName evidence="3 8">Cysteine desulfurase</fullName>
        <ecNumber evidence="3 8">2.8.1.7</ecNumber>
    </recommendedName>
</protein>
<evidence type="ECO:0000259" key="9">
    <source>
        <dbReference type="Pfam" id="PF00266"/>
    </source>
</evidence>
<dbReference type="GO" id="GO:0030170">
    <property type="term" value="F:pyridoxal phosphate binding"/>
    <property type="evidence" value="ECO:0007669"/>
    <property type="project" value="UniProtKB-UniRule"/>
</dbReference>
<dbReference type="EMBL" id="SWCJ01000011">
    <property type="protein sequence ID" value="TKB53748.1"/>
    <property type="molecule type" value="Genomic_DNA"/>
</dbReference>